<dbReference type="GO" id="GO:0003688">
    <property type="term" value="F:DNA replication origin binding"/>
    <property type="evidence" value="ECO:0007669"/>
    <property type="project" value="InterPro"/>
</dbReference>
<protein>
    <recommendedName>
        <fullName evidence="1">Replication origin-binding protein domain-containing protein</fullName>
    </recommendedName>
</protein>
<proteinExistence type="predicted"/>
<reference evidence="3" key="1">
    <citation type="journal article" date="2018" name="Nat. Microbiol.">
        <title>Leveraging single-cell genomics to expand the fungal tree of life.</title>
        <authorList>
            <person name="Ahrendt S.R."/>
            <person name="Quandt C.A."/>
            <person name="Ciobanu D."/>
            <person name="Clum A."/>
            <person name="Salamov A."/>
            <person name="Andreopoulos B."/>
            <person name="Cheng J.F."/>
            <person name="Woyke T."/>
            <person name="Pelin A."/>
            <person name="Henrissat B."/>
            <person name="Reynolds N.K."/>
            <person name="Benny G.L."/>
            <person name="Smith M.E."/>
            <person name="James T.Y."/>
            <person name="Grigoriev I.V."/>
        </authorList>
    </citation>
    <scope>NUCLEOTIDE SEQUENCE [LARGE SCALE GENOMIC DNA]</scope>
</reference>
<dbReference type="SUPFAM" id="SSF52540">
    <property type="entry name" value="P-loop containing nucleoside triphosphate hydrolases"/>
    <property type="match status" value="1"/>
</dbReference>
<organism evidence="2 3">
    <name type="scientific">Blyttiomyces helicus</name>
    <dbReference type="NCBI Taxonomy" id="388810"/>
    <lineage>
        <taxon>Eukaryota</taxon>
        <taxon>Fungi</taxon>
        <taxon>Fungi incertae sedis</taxon>
        <taxon>Chytridiomycota</taxon>
        <taxon>Chytridiomycota incertae sedis</taxon>
        <taxon>Chytridiomycetes</taxon>
        <taxon>Chytridiomycetes incertae sedis</taxon>
        <taxon>Blyttiomyces</taxon>
    </lineage>
</organism>
<dbReference type="OrthoDB" id="2145620at2759"/>
<dbReference type="GO" id="GO:0005524">
    <property type="term" value="F:ATP binding"/>
    <property type="evidence" value="ECO:0007669"/>
    <property type="project" value="InterPro"/>
</dbReference>
<name>A0A4P9WMR2_9FUNG</name>
<dbReference type="Proteomes" id="UP000269721">
    <property type="component" value="Unassembled WGS sequence"/>
</dbReference>
<sequence>MLTKQELPPLQNPKAAVVRTVSAKVSKNRDIETWDAGKSNSVLSHLDDFISIDILNKFIKFINDIPHDHSLEYNLKCIPNGGKGQHYYVWLAMGMAMHRETRLHGAYAMDTGLEIFTEWSRCSDKNDADTLLLTMNSFEKSFREVGYNRSTICPLAKKCQPHLFEINLSEFDDFSEYRKRNLVTNYRERFVPEYYNHRFIFERNPMGTGKTFQLSNHIKRNSFNRICRLSPRVSFAKNFTADLNRNLAGTGIVFSNYSLLVLAYVVIQMESLFKLDLHPESFQEYDLLIMDEGESNLNSFNSHTMQTPTSSNVDFLLKDTFEKLLRTSGQCIFLDAFLSKRTIETILTASDIQRNVNKENLINIRINEWHPSSCIAYEHGSYKNSRQELFFWGSKKRGKEFVRDFVHEFKTSKRCKYYHADGDDANDNDLVEVDNKWTEDVDCLMYTGKITVGVNFGIKDYYNALHVFGTFFIAISMEMMTIMNRT</sequence>
<dbReference type="EMBL" id="KZ994117">
    <property type="protein sequence ID" value="RKO93782.1"/>
    <property type="molecule type" value="Genomic_DNA"/>
</dbReference>
<dbReference type="GO" id="GO:0006260">
    <property type="term" value="P:DNA replication"/>
    <property type="evidence" value="ECO:0007669"/>
    <property type="project" value="InterPro"/>
</dbReference>
<feature type="domain" description="Replication origin-binding protein" evidence="1">
    <location>
        <begin position="202"/>
        <end position="346"/>
    </location>
</feature>
<dbReference type="Pfam" id="PF02399">
    <property type="entry name" value="Herpes_ori_bp"/>
    <property type="match status" value="1"/>
</dbReference>
<dbReference type="AlphaFoldDB" id="A0A4P9WMR2"/>
<keyword evidence="3" id="KW-1185">Reference proteome</keyword>
<evidence type="ECO:0000313" key="2">
    <source>
        <dbReference type="EMBL" id="RKO93782.1"/>
    </source>
</evidence>
<gene>
    <name evidence="2" type="ORF">BDK51DRAFT_29657</name>
</gene>
<dbReference type="InterPro" id="IPR027417">
    <property type="entry name" value="P-loop_NTPase"/>
</dbReference>
<evidence type="ECO:0000313" key="3">
    <source>
        <dbReference type="Proteomes" id="UP000269721"/>
    </source>
</evidence>
<evidence type="ECO:0000259" key="1">
    <source>
        <dbReference type="Pfam" id="PF02399"/>
    </source>
</evidence>
<dbReference type="InterPro" id="IPR003450">
    <property type="entry name" value="Replication_origin-bd"/>
</dbReference>
<accession>A0A4P9WMR2</accession>